<feature type="domain" description="Fibronectin type-III" evidence="3">
    <location>
        <begin position="3"/>
        <end position="101"/>
    </location>
</feature>
<dbReference type="EMBL" id="HBFB01023224">
    <property type="protein sequence ID" value="CAD8686809.1"/>
    <property type="molecule type" value="Transcribed_RNA"/>
</dbReference>
<sequence>MEPGQLSKPLRVWVTSSSIRVAWHQAQPVSEQVTVFYKKSGALFGTEIVLPTATILGPDLSIRQPQGQGGPETEYFELELRKLRPSTQYVIKVRSEDGRWGVRSDRLSTLSVEEERARDTEMSNFVGSLIKLGDYDGTVLSFDPATGLYQVRILQMDDLGAATQTVRFASEYSEFGLSAQAYTLSAIKFGRWGGEIRGSRVVGEGELRWIVARAVELEERSDLAAGYEARERSLVEQRERLEAALAAERAAAAAGLRLTRITYRAVAGLVALLALLVCAAAWGQVRSARSAAAAAVAAAALEVDDMRAQLSRLELYRVSLELDTGSWFNEAMGGAADGMAGARAAAEELLYGPGGAVARGHAGPRSVNHSATQQLLPPLAHLLAQRSVPGGTGEACEAGGEGIEGCQPPQSPGRHRAQAEGSGAGSLGADSSPFQNMIDAGVAAARVGTEPPHPWTYVHHAASLYATYLNEWLKFELAQGIRARVNDMLLPSSEPGVQGAGTGAGSSSGQGRAGGGRAGGGQGKPQADAAAGQAGQDSAQDHSSADEHAL</sequence>
<accession>A0A7S0RT32</accession>
<dbReference type="SMART" id="SM00060">
    <property type="entry name" value="FN3"/>
    <property type="match status" value="1"/>
</dbReference>
<feature type="compositionally biased region" description="Basic and acidic residues" evidence="1">
    <location>
        <begin position="539"/>
        <end position="550"/>
    </location>
</feature>
<dbReference type="InterPro" id="IPR003961">
    <property type="entry name" value="FN3_dom"/>
</dbReference>
<evidence type="ECO:0000256" key="1">
    <source>
        <dbReference type="SAM" id="MobiDB-lite"/>
    </source>
</evidence>
<organism evidence="4">
    <name type="scientific">Chlamydomonas leiostraca</name>
    <dbReference type="NCBI Taxonomy" id="1034604"/>
    <lineage>
        <taxon>Eukaryota</taxon>
        <taxon>Viridiplantae</taxon>
        <taxon>Chlorophyta</taxon>
        <taxon>core chlorophytes</taxon>
        <taxon>Chlorophyceae</taxon>
        <taxon>CS clade</taxon>
        <taxon>Chlamydomonadales</taxon>
        <taxon>Chlamydomonadaceae</taxon>
        <taxon>Chlamydomonas</taxon>
    </lineage>
</organism>
<evidence type="ECO:0000256" key="2">
    <source>
        <dbReference type="SAM" id="Phobius"/>
    </source>
</evidence>
<evidence type="ECO:0000259" key="3">
    <source>
        <dbReference type="SMART" id="SM00060"/>
    </source>
</evidence>
<feature type="compositionally biased region" description="Low complexity" evidence="1">
    <location>
        <begin position="524"/>
        <end position="538"/>
    </location>
</feature>
<protein>
    <recommendedName>
        <fullName evidence="3">Fibronectin type-III domain-containing protein</fullName>
    </recommendedName>
</protein>
<keyword evidence="2" id="KW-1133">Transmembrane helix</keyword>
<evidence type="ECO:0000313" key="4">
    <source>
        <dbReference type="EMBL" id="CAD8686809.1"/>
    </source>
</evidence>
<proteinExistence type="predicted"/>
<keyword evidence="2" id="KW-0812">Transmembrane</keyword>
<feature type="region of interest" description="Disordered" evidence="1">
    <location>
        <begin position="493"/>
        <end position="550"/>
    </location>
</feature>
<name>A0A7S0RT32_9CHLO</name>
<feature type="region of interest" description="Disordered" evidence="1">
    <location>
        <begin position="390"/>
        <end position="432"/>
    </location>
</feature>
<keyword evidence="2" id="KW-0472">Membrane</keyword>
<dbReference type="AlphaFoldDB" id="A0A7S0RT32"/>
<gene>
    <name evidence="4" type="ORF">CLEI1391_LOCUS13108</name>
</gene>
<feature type="transmembrane region" description="Helical" evidence="2">
    <location>
        <begin position="265"/>
        <end position="283"/>
    </location>
</feature>
<feature type="compositionally biased region" description="Gly residues" evidence="1">
    <location>
        <begin position="498"/>
        <end position="523"/>
    </location>
</feature>
<reference evidence="4" key="1">
    <citation type="submission" date="2021-01" db="EMBL/GenBank/DDBJ databases">
        <authorList>
            <person name="Corre E."/>
            <person name="Pelletier E."/>
            <person name="Niang G."/>
            <person name="Scheremetjew M."/>
            <person name="Finn R."/>
            <person name="Kale V."/>
            <person name="Holt S."/>
            <person name="Cochrane G."/>
            <person name="Meng A."/>
            <person name="Brown T."/>
            <person name="Cohen L."/>
        </authorList>
    </citation>
    <scope>NUCLEOTIDE SEQUENCE</scope>
    <source>
        <strain evidence="4">SAG 11-49</strain>
    </source>
</reference>